<dbReference type="Gene3D" id="2.40.70.10">
    <property type="entry name" value="Acid Proteases"/>
    <property type="match status" value="2"/>
</dbReference>
<dbReference type="PROSITE" id="PS51767">
    <property type="entry name" value="PEPTIDASE_A1"/>
    <property type="match status" value="1"/>
</dbReference>
<dbReference type="EMBL" id="WTXG01000077">
    <property type="protein sequence ID" value="KAI0294265.1"/>
    <property type="molecule type" value="Genomic_DNA"/>
</dbReference>
<evidence type="ECO:0000256" key="1">
    <source>
        <dbReference type="ARBA" id="ARBA00007447"/>
    </source>
</evidence>
<evidence type="ECO:0000259" key="3">
    <source>
        <dbReference type="PROSITE" id="PS51767"/>
    </source>
</evidence>
<keyword evidence="2" id="KW-0732">Signal</keyword>
<proteinExistence type="inferred from homology"/>
<reference evidence="4" key="1">
    <citation type="journal article" date="2022" name="New Phytol.">
        <title>Evolutionary transition to the ectomycorrhizal habit in the genomes of a hyperdiverse lineage of mushroom-forming fungi.</title>
        <authorList>
            <person name="Looney B."/>
            <person name="Miyauchi S."/>
            <person name="Morin E."/>
            <person name="Drula E."/>
            <person name="Courty P.E."/>
            <person name="Kohler A."/>
            <person name="Kuo A."/>
            <person name="LaButti K."/>
            <person name="Pangilinan J."/>
            <person name="Lipzen A."/>
            <person name="Riley R."/>
            <person name="Andreopoulos W."/>
            <person name="He G."/>
            <person name="Johnson J."/>
            <person name="Nolan M."/>
            <person name="Tritt A."/>
            <person name="Barry K.W."/>
            <person name="Grigoriev I.V."/>
            <person name="Nagy L.G."/>
            <person name="Hibbett D."/>
            <person name="Henrissat B."/>
            <person name="Matheny P.B."/>
            <person name="Labbe J."/>
            <person name="Martin F.M."/>
        </authorList>
    </citation>
    <scope>NUCLEOTIDE SEQUENCE</scope>
    <source>
        <strain evidence="4">BPL690</strain>
    </source>
</reference>
<gene>
    <name evidence="4" type="ORF">B0F90DRAFT_1821368</name>
</gene>
<dbReference type="SUPFAM" id="SSF50630">
    <property type="entry name" value="Acid proteases"/>
    <property type="match status" value="1"/>
</dbReference>
<dbReference type="PANTHER" id="PTHR47966:SF51">
    <property type="entry name" value="BETA-SITE APP-CLEAVING ENZYME, ISOFORM A-RELATED"/>
    <property type="match status" value="1"/>
</dbReference>
<organism evidence="4 5">
    <name type="scientific">Multifurca ochricompacta</name>
    <dbReference type="NCBI Taxonomy" id="376703"/>
    <lineage>
        <taxon>Eukaryota</taxon>
        <taxon>Fungi</taxon>
        <taxon>Dikarya</taxon>
        <taxon>Basidiomycota</taxon>
        <taxon>Agaricomycotina</taxon>
        <taxon>Agaricomycetes</taxon>
        <taxon>Russulales</taxon>
        <taxon>Russulaceae</taxon>
        <taxon>Multifurca</taxon>
    </lineage>
</organism>
<dbReference type="CDD" id="cd05471">
    <property type="entry name" value="pepsin_like"/>
    <property type="match status" value="1"/>
</dbReference>
<feature type="domain" description="Peptidase A1" evidence="3">
    <location>
        <begin position="45"/>
        <end position="285"/>
    </location>
</feature>
<dbReference type="Proteomes" id="UP001203297">
    <property type="component" value="Unassembled WGS sequence"/>
</dbReference>
<dbReference type="GO" id="GO:0004190">
    <property type="term" value="F:aspartic-type endopeptidase activity"/>
    <property type="evidence" value="ECO:0007669"/>
    <property type="project" value="InterPro"/>
</dbReference>
<evidence type="ECO:0000313" key="4">
    <source>
        <dbReference type="EMBL" id="KAI0294265.1"/>
    </source>
</evidence>
<name>A0AAD4LXQ6_9AGAM</name>
<dbReference type="InterPro" id="IPR021109">
    <property type="entry name" value="Peptidase_aspartic_dom_sf"/>
</dbReference>
<accession>A0AAD4LXQ6</accession>
<dbReference type="PANTHER" id="PTHR47966">
    <property type="entry name" value="BETA-SITE APP-CLEAVING ENZYME, ISOFORM A-RELATED"/>
    <property type="match status" value="1"/>
</dbReference>
<evidence type="ECO:0000313" key="5">
    <source>
        <dbReference type="Proteomes" id="UP001203297"/>
    </source>
</evidence>
<sequence>MFPTASFTAFLLLAVSVTANPIVDQARAKNFMDYRVGVTNVAVVYQATVGVGSPATNYNLLIDMGSSNTWVGAGKTYVRTSTSVQTSNSVSVTYGSGSFSGTEFIDTVTIGSGLVVSGQYDRCCLNLDWLYRLRRIGPTDLTIGTSVANETRAVVSPQLQTTCSAKAPSLLTLVSVSFEPTITTSVKNGELMFGGADYTKFTASSHFHVSMWGASLSSRFQIPLTRLLDLVPLLQLPLRTLFWGINESIRYGTSTSILTTTAGIVNTGTTLILIATEDTVVLQIE</sequence>
<feature type="chain" id="PRO_5042140489" evidence="2">
    <location>
        <begin position="20"/>
        <end position="285"/>
    </location>
</feature>
<comment type="caution">
    <text evidence="4">The sequence shown here is derived from an EMBL/GenBank/DDBJ whole genome shotgun (WGS) entry which is preliminary data.</text>
</comment>
<dbReference type="InterPro" id="IPR001461">
    <property type="entry name" value="Aspartic_peptidase_A1"/>
</dbReference>
<dbReference type="InterPro" id="IPR034164">
    <property type="entry name" value="Pepsin-like_dom"/>
</dbReference>
<feature type="signal peptide" evidence="2">
    <location>
        <begin position="1"/>
        <end position="19"/>
    </location>
</feature>
<dbReference type="AlphaFoldDB" id="A0AAD4LXQ6"/>
<dbReference type="Pfam" id="PF00026">
    <property type="entry name" value="Asp"/>
    <property type="match status" value="1"/>
</dbReference>
<protein>
    <submittedName>
        <fullName evidence="4">Aspartic peptidase domain-containing protein</fullName>
    </submittedName>
</protein>
<dbReference type="InterPro" id="IPR033121">
    <property type="entry name" value="PEPTIDASE_A1"/>
</dbReference>
<comment type="similarity">
    <text evidence="1">Belongs to the peptidase A1 family.</text>
</comment>
<keyword evidence="5" id="KW-1185">Reference proteome</keyword>
<dbReference type="PRINTS" id="PR00792">
    <property type="entry name" value="PEPSIN"/>
</dbReference>
<dbReference type="GO" id="GO:0006508">
    <property type="term" value="P:proteolysis"/>
    <property type="evidence" value="ECO:0007669"/>
    <property type="project" value="InterPro"/>
</dbReference>
<evidence type="ECO:0000256" key="2">
    <source>
        <dbReference type="SAM" id="SignalP"/>
    </source>
</evidence>